<gene>
    <name evidence="2" type="ORF">K1I41_12345</name>
</gene>
<dbReference type="InterPro" id="IPR025632">
    <property type="entry name" value="DUF4290"/>
</dbReference>
<evidence type="ECO:0000256" key="1">
    <source>
        <dbReference type="SAM" id="MobiDB-lite"/>
    </source>
</evidence>
<dbReference type="Pfam" id="PF14123">
    <property type="entry name" value="DUF4290"/>
    <property type="match status" value="1"/>
</dbReference>
<evidence type="ECO:0000313" key="2">
    <source>
        <dbReference type="EMBL" id="QYJ68295.1"/>
    </source>
</evidence>
<proteinExistence type="predicted"/>
<reference evidence="2 3" key="1">
    <citation type="submission" date="2021-07" db="EMBL/GenBank/DDBJ databases">
        <title>Flavobacterium WSW3-B6 sp.nov, isolated from seaweed.</title>
        <authorList>
            <person name="Muhammad N."/>
            <person name="Ho H."/>
            <person name="Lee Y.-J."/>
            <person name="Nguyen T."/>
            <person name="Ho J."/>
            <person name="Kim S.-G."/>
        </authorList>
    </citation>
    <scope>NUCLEOTIDE SEQUENCE [LARGE SCALE GENOMIC DNA]</scope>
    <source>
        <strain evidence="2 3">WSW3-B6</strain>
    </source>
</reference>
<dbReference type="Proteomes" id="UP000825381">
    <property type="component" value="Chromosome"/>
</dbReference>
<protein>
    <submittedName>
        <fullName evidence="2">DUF4290 domain-containing protein</fullName>
    </submittedName>
</protein>
<feature type="region of interest" description="Disordered" evidence="1">
    <location>
        <begin position="200"/>
        <end position="230"/>
    </location>
</feature>
<accession>A0ABX8V636</accession>
<organism evidence="2 3">
    <name type="scientific">Flavobacterium litorale</name>
    <dbReference type="NCBI Taxonomy" id="2856519"/>
    <lineage>
        <taxon>Bacteria</taxon>
        <taxon>Pseudomonadati</taxon>
        <taxon>Bacteroidota</taxon>
        <taxon>Flavobacteriia</taxon>
        <taxon>Flavobacteriales</taxon>
        <taxon>Flavobacteriaceae</taxon>
        <taxon>Flavobacterium</taxon>
    </lineage>
</organism>
<dbReference type="EMBL" id="CP080429">
    <property type="protein sequence ID" value="QYJ68295.1"/>
    <property type="molecule type" value="Genomic_DNA"/>
</dbReference>
<sequence>MQYNSQEGVNSLEYNSERTHLIIPEYGRHLQKLIDQAAAIEDREERNKAAKYIIAVMGNLNPHLRDVPDFQHKLWDQLFIMSDFNLDVDSPYPIPSKELLEQKPDRLAYPQNFPKYRFYGNNIKYMIDVANKWEDGELKDALIMVIANHMKKSYLSWNKDTVKDDVIFSHLLELSEGKINLLTTEEELSTSSDLMKVNKKMSNKHQFNNNSKQKSHRSNSGGKNNKNRKS</sequence>
<name>A0ABX8V636_9FLAO</name>
<keyword evidence="3" id="KW-1185">Reference proteome</keyword>
<evidence type="ECO:0000313" key="3">
    <source>
        <dbReference type="Proteomes" id="UP000825381"/>
    </source>
</evidence>
<dbReference type="RefSeq" id="WP_220640638.1">
    <property type="nucleotide sequence ID" value="NZ_CP080429.1"/>
</dbReference>